<dbReference type="RefSeq" id="WP_344901589.1">
    <property type="nucleotide sequence ID" value="NZ_BAAAWD010000015.1"/>
</dbReference>
<dbReference type="EMBL" id="BAAAWD010000015">
    <property type="protein sequence ID" value="GAA3026569.1"/>
    <property type="molecule type" value="Genomic_DNA"/>
</dbReference>
<evidence type="ECO:0000313" key="2">
    <source>
        <dbReference type="Proteomes" id="UP001499930"/>
    </source>
</evidence>
<keyword evidence="2" id="KW-1185">Reference proteome</keyword>
<dbReference type="Proteomes" id="UP001499930">
    <property type="component" value="Unassembled WGS sequence"/>
</dbReference>
<name>A0ABP6L395_9ACTN</name>
<sequence>MQVVHIKAWDPDDFAPGRVSRSRCTCGGNGPDDPCTEEIEYTVTDRINRRWSSCEHHLNAYNNSRPTP</sequence>
<evidence type="ECO:0000313" key="1">
    <source>
        <dbReference type="EMBL" id="GAA3026569.1"/>
    </source>
</evidence>
<proteinExistence type="predicted"/>
<protein>
    <recommendedName>
        <fullName evidence="3">SWIM-type domain-containing protein</fullName>
    </recommendedName>
</protein>
<accession>A0ABP6L395</accession>
<organism evidence="1 2">
    <name type="scientific">Streptosporangium longisporum</name>
    <dbReference type="NCBI Taxonomy" id="46187"/>
    <lineage>
        <taxon>Bacteria</taxon>
        <taxon>Bacillati</taxon>
        <taxon>Actinomycetota</taxon>
        <taxon>Actinomycetes</taxon>
        <taxon>Streptosporangiales</taxon>
        <taxon>Streptosporangiaceae</taxon>
        <taxon>Streptosporangium</taxon>
    </lineage>
</organism>
<reference evidence="2" key="1">
    <citation type="journal article" date="2019" name="Int. J. Syst. Evol. Microbiol.">
        <title>The Global Catalogue of Microorganisms (GCM) 10K type strain sequencing project: providing services to taxonomists for standard genome sequencing and annotation.</title>
        <authorList>
            <consortium name="The Broad Institute Genomics Platform"/>
            <consortium name="The Broad Institute Genome Sequencing Center for Infectious Disease"/>
            <person name="Wu L."/>
            <person name="Ma J."/>
        </authorList>
    </citation>
    <scope>NUCLEOTIDE SEQUENCE [LARGE SCALE GENOMIC DNA]</scope>
    <source>
        <strain evidence="2">JCM 3106</strain>
    </source>
</reference>
<comment type="caution">
    <text evidence="1">The sequence shown here is derived from an EMBL/GenBank/DDBJ whole genome shotgun (WGS) entry which is preliminary data.</text>
</comment>
<evidence type="ECO:0008006" key="3">
    <source>
        <dbReference type="Google" id="ProtNLM"/>
    </source>
</evidence>
<gene>
    <name evidence="1" type="ORF">GCM10017559_60660</name>
</gene>